<keyword evidence="3" id="KW-1185">Reference proteome</keyword>
<dbReference type="EMBL" id="CM016762">
    <property type="protein sequence ID" value="TMS39427.1"/>
    <property type="molecule type" value="Genomic_DNA"/>
</dbReference>
<reference evidence="2 3" key="2">
    <citation type="journal article" date="2019" name="G3 (Bethesda)">
        <title>Hybrid Assembly of the Genome of the Entomopathogenic Nematode Steinernema carpocapsae Identifies the X-Chromosome.</title>
        <authorList>
            <person name="Serra L."/>
            <person name="Macchietto M."/>
            <person name="Macias-Munoz A."/>
            <person name="McGill C.J."/>
            <person name="Rodriguez I.M."/>
            <person name="Rodriguez B."/>
            <person name="Murad R."/>
            <person name="Mortazavi A."/>
        </authorList>
    </citation>
    <scope>NUCLEOTIDE SEQUENCE [LARGE SCALE GENOMIC DNA]</scope>
    <source>
        <strain evidence="2 3">ALL</strain>
    </source>
</reference>
<reference evidence="2 3" key="1">
    <citation type="journal article" date="2015" name="Genome Biol.">
        <title>Comparative genomics of Steinernema reveals deeply conserved gene regulatory networks.</title>
        <authorList>
            <person name="Dillman A.R."/>
            <person name="Macchietto M."/>
            <person name="Porter C.F."/>
            <person name="Rogers A."/>
            <person name="Williams B."/>
            <person name="Antoshechkin I."/>
            <person name="Lee M.M."/>
            <person name="Goodwin Z."/>
            <person name="Lu X."/>
            <person name="Lewis E.E."/>
            <person name="Goodrich-Blair H."/>
            <person name="Stock S.P."/>
            <person name="Adams B.J."/>
            <person name="Sternberg P.W."/>
            <person name="Mortazavi A."/>
        </authorList>
    </citation>
    <scope>NUCLEOTIDE SEQUENCE [LARGE SCALE GENOMIC DNA]</scope>
    <source>
        <strain evidence="2 3">ALL</strain>
    </source>
</reference>
<sequence>MSRYPYADEMVDAIKRRPTLRKLSFSNSQADVIKREEEWEAVSEELKAVHDEADAHYFEVDELKKFRLVLKSTFVKHRGIPHYFGRQIVKMWDFNTHGDVVRALHSLHLRNDIDHCRVTHRKIGRTEGESTLNNPIKKRERPSSGLRQAWASSSELHHHSTSSHVPGHPSPPPTTPEPLSPHPLLPPLSIPFSLFTAPKTSTAAPVAIAAQPHSQPSITLQPQLQVFITQQRLFQAYIASQAQLKAFAVPQTILQTPQVLFTFLVNSFLRFHALHLTSFAFQAACPIVFGQGLLPTFGPNLPPVPPQVIPNRLAAMRSQQFGGAGSSAIMPPTSSVSNGSI</sequence>
<feature type="region of interest" description="Disordered" evidence="1">
    <location>
        <begin position="125"/>
        <end position="182"/>
    </location>
</feature>
<evidence type="ECO:0000256" key="1">
    <source>
        <dbReference type="SAM" id="MobiDB-lite"/>
    </source>
</evidence>
<evidence type="ECO:0000313" key="3">
    <source>
        <dbReference type="Proteomes" id="UP000298663"/>
    </source>
</evidence>
<feature type="region of interest" description="Disordered" evidence="1">
    <location>
        <begin position="322"/>
        <end position="341"/>
    </location>
</feature>
<protein>
    <recommendedName>
        <fullName evidence="4">MADF domain-containing protein</fullName>
    </recommendedName>
</protein>
<gene>
    <name evidence="2" type="ORF">L596_005952</name>
</gene>
<feature type="compositionally biased region" description="Pro residues" evidence="1">
    <location>
        <begin position="168"/>
        <end position="182"/>
    </location>
</feature>
<evidence type="ECO:0000313" key="2">
    <source>
        <dbReference type="EMBL" id="TMS39427.1"/>
    </source>
</evidence>
<accession>A0A4U8V5J9</accession>
<comment type="caution">
    <text evidence="2">The sequence shown here is derived from an EMBL/GenBank/DDBJ whole genome shotgun (WGS) entry which is preliminary data.</text>
</comment>
<proteinExistence type="predicted"/>
<feature type="compositionally biased region" description="Polar residues" evidence="1">
    <location>
        <begin position="332"/>
        <end position="341"/>
    </location>
</feature>
<evidence type="ECO:0008006" key="4">
    <source>
        <dbReference type="Google" id="ProtNLM"/>
    </source>
</evidence>
<dbReference type="Proteomes" id="UP000298663">
    <property type="component" value="Chromosome X"/>
</dbReference>
<dbReference type="EMBL" id="AZBU02000001">
    <property type="protein sequence ID" value="TMS39427.1"/>
    <property type="molecule type" value="Genomic_DNA"/>
</dbReference>
<organism evidence="2 3">
    <name type="scientific">Steinernema carpocapsae</name>
    <name type="common">Entomopathogenic nematode</name>
    <dbReference type="NCBI Taxonomy" id="34508"/>
    <lineage>
        <taxon>Eukaryota</taxon>
        <taxon>Metazoa</taxon>
        <taxon>Ecdysozoa</taxon>
        <taxon>Nematoda</taxon>
        <taxon>Chromadorea</taxon>
        <taxon>Rhabditida</taxon>
        <taxon>Tylenchina</taxon>
        <taxon>Panagrolaimomorpha</taxon>
        <taxon>Strongyloidoidea</taxon>
        <taxon>Steinernematidae</taxon>
        <taxon>Steinernema</taxon>
    </lineage>
</organism>
<dbReference type="AlphaFoldDB" id="A0A4U8V5J9"/>
<name>A0A4U8V5J9_STECR</name>